<sequence length="347" mass="38256">MPSRAHKALLPVVAMAAAAVLTLSGCSGKADDKAPSYEDGPLSKYFAAIDGGGEITDEIFQEQQREIEELVAVCMQKEGFEYKPDTQNYGSIMSSDDEDGPQWGSKEFAEQYGYGFMDSPGMTSAEEDTQEYVDPNGDYLATLSESEQNAFYETLYGAGPTEEQMAEMEEGGSYTSDWTQEGCQGAARHEVGQKQGGTQAAYEDPEFADLFTAMQDIWNTENNEEMAKLDSDWASCMADSGYPDFTTVNDAQMSIMEASNELYGGGGEYVEGEEPKEPSKKELDALKKREIELAVADYDCKKKIGYDEKQIKVMHEIEQNFVDENKAQLDAMLAKYQTKAGAKTEGK</sequence>
<dbReference type="OrthoDB" id="3403621at2"/>
<dbReference type="AlphaFoldDB" id="A0A542XXK9"/>
<name>A0A542XXK9_9MICO</name>
<keyword evidence="3" id="KW-1185">Reference proteome</keyword>
<proteinExistence type="predicted"/>
<gene>
    <name evidence="2" type="ORF">FB468_3079</name>
</gene>
<reference evidence="2 3" key="1">
    <citation type="submission" date="2019-06" db="EMBL/GenBank/DDBJ databases">
        <title>Sequencing the genomes of 1000 actinobacteria strains.</title>
        <authorList>
            <person name="Klenk H.-P."/>
        </authorList>
    </citation>
    <scope>NUCLEOTIDE SEQUENCE [LARGE SCALE GENOMIC DNA]</scope>
    <source>
        <strain evidence="2 3">DSM 8803</strain>
    </source>
</reference>
<accession>A0A542XXK9</accession>
<evidence type="ECO:0000313" key="2">
    <source>
        <dbReference type="EMBL" id="TQL40558.1"/>
    </source>
</evidence>
<dbReference type="EMBL" id="VFON01000002">
    <property type="protein sequence ID" value="TQL40558.1"/>
    <property type="molecule type" value="Genomic_DNA"/>
</dbReference>
<dbReference type="RefSeq" id="WP_141888561.1">
    <property type="nucleotide sequence ID" value="NZ_BAAAUY010000023.1"/>
</dbReference>
<feature type="signal peptide" evidence="1">
    <location>
        <begin position="1"/>
        <end position="29"/>
    </location>
</feature>
<dbReference type="PROSITE" id="PS51257">
    <property type="entry name" value="PROKAR_LIPOPROTEIN"/>
    <property type="match status" value="1"/>
</dbReference>
<evidence type="ECO:0000313" key="3">
    <source>
        <dbReference type="Proteomes" id="UP000319094"/>
    </source>
</evidence>
<evidence type="ECO:0000256" key="1">
    <source>
        <dbReference type="SAM" id="SignalP"/>
    </source>
</evidence>
<comment type="caution">
    <text evidence="2">The sequence shown here is derived from an EMBL/GenBank/DDBJ whole genome shotgun (WGS) entry which is preliminary data.</text>
</comment>
<organism evidence="2 3">
    <name type="scientific">Leucobacter komagatae</name>
    <dbReference type="NCBI Taxonomy" id="55969"/>
    <lineage>
        <taxon>Bacteria</taxon>
        <taxon>Bacillati</taxon>
        <taxon>Actinomycetota</taxon>
        <taxon>Actinomycetes</taxon>
        <taxon>Micrococcales</taxon>
        <taxon>Microbacteriaceae</taxon>
        <taxon>Leucobacter</taxon>
    </lineage>
</organism>
<keyword evidence="1" id="KW-0732">Signal</keyword>
<dbReference type="Proteomes" id="UP000319094">
    <property type="component" value="Unassembled WGS sequence"/>
</dbReference>
<protein>
    <submittedName>
        <fullName evidence="2">Uncharacterized protein</fullName>
    </submittedName>
</protein>
<feature type="chain" id="PRO_5038370033" evidence="1">
    <location>
        <begin position="30"/>
        <end position="347"/>
    </location>
</feature>